<dbReference type="EMBL" id="RBIN01000004">
    <property type="protein sequence ID" value="RKR04255.1"/>
    <property type="molecule type" value="Genomic_DNA"/>
</dbReference>
<name>A0A420WX05_9GAMM</name>
<accession>A0A420WX05</accession>
<proteinExistence type="predicted"/>
<organism evidence="2 3">
    <name type="scientific">Kushneria sinocarnis</name>
    <dbReference type="NCBI Taxonomy" id="595502"/>
    <lineage>
        <taxon>Bacteria</taxon>
        <taxon>Pseudomonadati</taxon>
        <taxon>Pseudomonadota</taxon>
        <taxon>Gammaproteobacteria</taxon>
        <taxon>Oceanospirillales</taxon>
        <taxon>Halomonadaceae</taxon>
        <taxon>Kushneria</taxon>
    </lineage>
</organism>
<feature type="region of interest" description="Disordered" evidence="1">
    <location>
        <begin position="44"/>
        <end position="70"/>
    </location>
</feature>
<sequence length="70" mass="8122">MRHLPKAVFTSRLFERKCFRARRALSLLNTAYIRYNLPDFEPHPDEPCAARPSTPPHALELKKPHGVRLS</sequence>
<evidence type="ECO:0000256" key="1">
    <source>
        <dbReference type="SAM" id="MobiDB-lite"/>
    </source>
</evidence>
<dbReference type="AlphaFoldDB" id="A0A420WX05"/>
<keyword evidence="3" id="KW-1185">Reference proteome</keyword>
<evidence type="ECO:0000313" key="2">
    <source>
        <dbReference type="EMBL" id="RKR04255.1"/>
    </source>
</evidence>
<comment type="caution">
    <text evidence="2">The sequence shown here is derived from an EMBL/GenBank/DDBJ whole genome shotgun (WGS) entry which is preliminary data.</text>
</comment>
<gene>
    <name evidence="2" type="ORF">C7446_1459</name>
</gene>
<protein>
    <submittedName>
        <fullName evidence="2">Uncharacterized protein</fullName>
    </submittedName>
</protein>
<dbReference type="Proteomes" id="UP000281975">
    <property type="component" value="Unassembled WGS sequence"/>
</dbReference>
<evidence type="ECO:0000313" key="3">
    <source>
        <dbReference type="Proteomes" id="UP000281975"/>
    </source>
</evidence>
<reference evidence="2 3" key="1">
    <citation type="submission" date="2018-10" db="EMBL/GenBank/DDBJ databases">
        <title>Genomic Encyclopedia of Type Strains, Phase IV (KMG-IV): sequencing the most valuable type-strain genomes for metagenomic binning, comparative biology and taxonomic classification.</title>
        <authorList>
            <person name="Goeker M."/>
        </authorList>
    </citation>
    <scope>NUCLEOTIDE SEQUENCE [LARGE SCALE GENOMIC DNA]</scope>
    <source>
        <strain evidence="2 3">DSM 23229</strain>
    </source>
</reference>